<keyword evidence="4" id="KW-1185">Reference proteome</keyword>
<gene>
    <name evidence="3" type="ORF">BOO69_07140</name>
</gene>
<dbReference type="EMBL" id="CP018076">
    <property type="protein sequence ID" value="APE43214.1"/>
    <property type="molecule type" value="Genomic_DNA"/>
</dbReference>
<evidence type="ECO:0000313" key="3">
    <source>
        <dbReference type="EMBL" id="APE43214.1"/>
    </source>
</evidence>
<comment type="similarity">
    <text evidence="1">Belongs to the bacterial histone-like protein family.</text>
</comment>
<protein>
    <submittedName>
        <fullName evidence="3">DNA-binding protein</fullName>
    </submittedName>
</protein>
<sequence length="128" mass="13403">MATKSETPAPVTAIDGKAPAAAAKATPAVVDAPQSVILGPVLRKKELIDQVVKRSGIKKKDAKPVVESLLSVLGEALADNRELVLPPFGKVKVRREKQMPNGRVMVVKVRQAGGSESGPSDTMPDAAE</sequence>
<dbReference type="Proteomes" id="UP000181897">
    <property type="component" value="Chromosome"/>
</dbReference>
<organism evidence="3 4">
    <name type="scientific">Sulfitobacter alexandrii</name>
    <dbReference type="NCBI Taxonomy" id="1917485"/>
    <lineage>
        <taxon>Bacteria</taxon>
        <taxon>Pseudomonadati</taxon>
        <taxon>Pseudomonadota</taxon>
        <taxon>Alphaproteobacteria</taxon>
        <taxon>Rhodobacterales</taxon>
        <taxon>Roseobacteraceae</taxon>
        <taxon>Sulfitobacter</taxon>
    </lineage>
</organism>
<accession>A0A1J0WGF8</accession>
<evidence type="ECO:0000256" key="1">
    <source>
        <dbReference type="ARBA" id="ARBA00010529"/>
    </source>
</evidence>
<dbReference type="InterPro" id="IPR000119">
    <property type="entry name" value="Hist_DNA-bd"/>
</dbReference>
<dbReference type="Gene3D" id="4.10.520.10">
    <property type="entry name" value="IHF-like DNA-binding proteins"/>
    <property type="match status" value="1"/>
</dbReference>
<dbReference type="GO" id="GO:0003677">
    <property type="term" value="F:DNA binding"/>
    <property type="evidence" value="ECO:0007669"/>
    <property type="project" value="UniProtKB-KW"/>
</dbReference>
<dbReference type="GO" id="GO:0030527">
    <property type="term" value="F:structural constituent of chromatin"/>
    <property type="evidence" value="ECO:0007669"/>
    <property type="project" value="InterPro"/>
</dbReference>
<dbReference type="KEGG" id="suam:BOO69_07140"/>
<evidence type="ECO:0000313" key="4">
    <source>
        <dbReference type="Proteomes" id="UP000181897"/>
    </source>
</evidence>
<name>A0A1J0WGF8_9RHOB</name>
<dbReference type="STRING" id="1917485.BOO69_07140"/>
<dbReference type="AlphaFoldDB" id="A0A1J0WGF8"/>
<evidence type="ECO:0000256" key="2">
    <source>
        <dbReference type="ARBA" id="ARBA00023125"/>
    </source>
</evidence>
<proteinExistence type="inferred from homology"/>
<dbReference type="Pfam" id="PF00216">
    <property type="entry name" value="Bac_DNA_binding"/>
    <property type="match status" value="1"/>
</dbReference>
<reference evidence="3 4" key="1">
    <citation type="submission" date="2016-11" db="EMBL/GenBank/DDBJ databases">
        <title>Complete genome sequence of Sulfitobacter sp. AM1-D1, a toxic bacteria associated with marine dinoflagellate Alexandrium minutum in East China Sea.</title>
        <authorList>
            <person name="Yang Q."/>
            <person name="Zhang X."/>
            <person name="Tian X."/>
        </authorList>
    </citation>
    <scope>NUCLEOTIDE SEQUENCE [LARGE SCALE GENOMIC DNA]</scope>
    <source>
        <strain evidence="3 4">AM1-D1</strain>
    </source>
</reference>
<dbReference type="SUPFAM" id="SSF47729">
    <property type="entry name" value="IHF-like DNA-binding proteins"/>
    <property type="match status" value="1"/>
</dbReference>
<dbReference type="RefSeq" id="WP_071971549.1">
    <property type="nucleotide sequence ID" value="NZ_CP018076.1"/>
</dbReference>
<dbReference type="InterPro" id="IPR010992">
    <property type="entry name" value="IHF-like_DNA-bd_dom_sf"/>
</dbReference>
<keyword evidence="2 3" id="KW-0238">DNA-binding</keyword>